<dbReference type="InterPro" id="IPR008620">
    <property type="entry name" value="FixH"/>
</dbReference>
<feature type="transmembrane region" description="Helical" evidence="1">
    <location>
        <begin position="15"/>
        <end position="34"/>
    </location>
</feature>
<protein>
    <submittedName>
        <fullName evidence="2">Membrane protein</fullName>
    </submittedName>
</protein>
<keyword evidence="1" id="KW-0472">Membrane</keyword>
<sequence length="174" mass="19695">MQEQQTIKPWYRHRWPWLLMIGPLASIAVGAAFLRAAIVTDDGLVVDDYYKRGKEINMELKRDHMADSLKIAGHAEFSADMRSVRVEVSAEKPLPDTLSLSLVHPTQDDYDIISVLTRVDGNVYQGVLAPITHPARHWYVLLEDPAKTWRRQGEWVPSGGRRVKLDGARLEPAA</sequence>
<dbReference type="Pfam" id="PF05751">
    <property type="entry name" value="FixH"/>
    <property type="match status" value="1"/>
</dbReference>
<comment type="caution">
    <text evidence="2">The sequence shown here is derived from an EMBL/GenBank/DDBJ whole genome shotgun (WGS) entry which is preliminary data.</text>
</comment>
<keyword evidence="1" id="KW-0812">Transmembrane</keyword>
<gene>
    <name evidence="2" type="ORF">GCM10011289_02140</name>
</gene>
<accession>A0A918U776</accession>
<keyword evidence="1" id="KW-1133">Transmembrane helix</keyword>
<dbReference type="RefSeq" id="WP_189530225.1">
    <property type="nucleotide sequence ID" value="NZ_BMYX01000001.1"/>
</dbReference>
<name>A0A918U776_9NEIS</name>
<organism evidence="2 3">
    <name type="scientific">Paludibacterium paludis</name>
    <dbReference type="NCBI Taxonomy" id="1225769"/>
    <lineage>
        <taxon>Bacteria</taxon>
        <taxon>Pseudomonadati</taxon>
        <taxon>Pseudomonadota</taxon>
        <taxon>Betaproteobacteria</taxon>
        <taxon>Neisseriales</taxon>
        <taxon>Chromobacteriaceae</taxon>
        <taxon>Paludibacterium</taxon>
    </lineage>
</organism>
<dbReference type="Proteomes" id="UP000645257">
    <property type="component" value="Unassembled WGS sequence"/>
</dbReference>
<evidence type="ECO:0000313" key="2">
    <source>
        <dbReference type="EMBL" id="GGY03417.1"/>
    </source>
</evidence>
<reference evidence="2" key="1">
    <citation type="journal article" date="2014" name="Int. J. Syst. Evol. Microbiol.">
        <title>Complete genome sequence of Corynebacterium casei LMG S-19264T (=DSM 44701T), isolated from a smear-ripened cheese.</title>
        <authorList>
            <consortium name="US DOE Joint Genome Institute (JGI-PGF)"/>
            <person name="Walter F."/>
            <person name="Albersmeier A."/>
            <person name="Kalinowski J."/>
            <person name="Ruckert C."/>
        </authorList>
    </citation>
    <scope>NUCLEOTIDE SEQUENCE</scope>
    <source>
        <strain evidence="2">KCTC 32182</strain>
    </source>
</reference>
<dbReference type="EMBL" id="BMYX01000001">
    <property type="protein sequence ID" value="GGY03417.1"/>
    <property type="molecule type" value="Genomic_DNA"/>
</dbReference>
<evidence type="ECO:0000256" key="1">
    <source>
        <dbReference type="SAM" id="Phobius"/>
    </source>
</evidence>
<dbReference type="AlphaFoldDB" id="A0A918U776"/>
<proteinExistence type="predicted"/>
<keyword evidence="3" id="KW-1185">Reference proteome</keyword>
<reference evidence="2" key="2">
    <citation type="submission" date="2020-09" db="EMBL/GenBank/DDBJ databases">
        <authorList>
            <person name="Sun Q."/>
            <person name="Kim S."/>
        </authorList>
    </citation>
    <scope>NUCLEOTIDE SEQUENCE</scope>
    <source>
        <strain evidence="2">KCTC 32182</strain>
    </source>
</reference>
<evidence type="ECO:0000313" key="3">
    <source>
        <dbReference type="Proteomes" id="UP000645257"/>
    </source>
</evidence>